<dbReference type="Proteomes" id="UP001652660">
    <property type="component" value="Chromosome 10c"/>
</dbReference>
<proteinExistence type="predicted"/>
<dbReference type="SUPFAM" id="SSF56219">
    <property type="entry name" value="DNase I-like"/>
    <property type="match status" value="1"/>
</dbReference>
<organism evidence="2 3">
    <name type="scientific">Coffea arabica</name>
    <name type="common">Arabian coffee</name>
    <dbReference type="NCBI Taxonomy" id="13443"/>
    <lineage>
        <taxon>Eukaryota</taxon>
        <taxon>Viridiplantae</taxon>
        <taxon>Streptophyta</taxon>
        <taxon>Embryophyta</taxon>
        <taxon>Tracheophyta</taxon>
        <taxon>Spermatophyta</taxon>
        <taxon>Magnoliopsida</taxon>
        <taxon>eudicotyledons</taxon>
        <taxon>Gunneridae</taxon>
        <taxon>Pentapetalae</taxon>
        <taxon>asterids</taxon>
        <taxon>lamiids</taxon>
        <taxon>Gentianales</taxon>
        <taxon>Rubiaceae</taxon>
        <taxon>Ixoroideae</taxon>
        <taxon>Gardenieae complex</taxon>
        <taxon>Bertiereae - Coffeeae clade</taxon>
        <taxon>Coffeeae</taxon>
        <taxon>Coffea</taxon>
    </lineage>
</organism>
<dbReference type="Pfam" id="PF03372">
    <property type="entry name" value="Exo_endo_phos"/>
    <property type="match status" value="1"/>
</dbReference>
<gene>
    <name evidence="3" type="primary">LOC140016189</name>
</gene>
<evidence type="ECO:0000313" key="2">
    <source>
        <dbReference type="Proteomes" id="UP001652660"/>
    </source>
</evidence>
<reference evidence="3" key="1">
    <citation type="submission" date="2025-08" db="UniProtKB">
        <authorList>
            <consortium name="RefSeq"/>
        </authorList>
    </citation>
    <scope>IDENTIFICATION</scope>
    <source>
        <tissue evidence="3">Leaves</tissue>
    </source>
</reference>
<accession>A0ABM4W1R4</accession>
<dbReference type="PANTHER" id="PTHR35218">
    <property type="entry name" value="RNASE H DOMAIN-CONTAINING PROTEIN"/>
    <property type="match status" value="1"/>
</dbReference>
<feature type="domain" description="Endonuclease/exonuclease/phosphatase" evidence="1">
    <location>
        <begin position="1"/>
        <end position="222"/>
    </location>
</feature>
<dbReference type="GeneID" id="140016189"/>
<dbReference type="RefSeq" id="XP_071925732.1">
    <property type="nucleotide sequence ID" value="XM_072069631.1"/>
</dbReference>
<keyword evidence="2" id="KW-1185">Reference proteome</keyword>
<protein>
    <recommendedName>
        <fullName evidence="1">Endonuclease/exonuclease/phosphatase domain-containing protein</fullName>
    </recommendedName>
</protein>
<dbReference type="PANTHER" id="PTHR35218:SF9">
    <property type="entry name" value="ENDONUCLEASE_EXONUCLEASE_PHOSPHATASE DOMAIN-CONTAINING PROTEIN"/>
    <property type="match status" value="1"/>
</dbReference>
<name>A0ABM4W1R4_COFAR</name>
<dbReference type="InterPro" id="IPR005135">
    <property type="entry name" value="Endo/exonuclease/phosphatase"/>
</dbReference>
<dbReference type="InterPro" id="IPR036691">
    <property type="entry name" value="Endo/exonu/phosph_ase_sf"/>
</dbReference>
<dbReference type="Gene3D" id="3.60.10.10">
    <property type="entry name" value="Endonuclease/exonuclease/phosphatase"/>
    <property type="match status" value="1"/>
</dbReference>
<evidence type="ECO:0000259" key="1">
    <source>
        <dbReference type="Pfam" id="PF03372"/>
    </source>
</evidence>
<evidence type="ECO:0000313" key="3">
    <source>
        <dbReference type="RefSeq" id="XP_071925732.1"/>
    </source>
</evidence>
<sequence length="327" mass="37174">MVWNCRGLGNPCAIRALNKLLRDQAPSLVFLSETKLLTGEMDVVRRRVGFENGFSIDCRNRGGGLALLWRVGVELSIVSYSVGHIDAVIKDSVMGQHWRFIGFYGPPKLSQRKHSRQLLRRLASLYSLPWLCVGDFNEILSSEEKCGGTIRTQTQMDAFREALGGASFYDLGFRGSRYTWARGRSPTRRICERLGRAVASPEWSSLFPASMVRHLSSSWSDHVPICISIKHTLNAFNNKKRRGDPVASLVSCAQQALTALQSWGRRKLGHLKGRIKKLFDKLETIQFNSSHHLTEELAIKKELDSLLEQEELYWKQRLRVSWLQEGD</sequence>